<proteinExistence type="predicted"/>
<accession>A0A656IIF6</accession>
<name>A0A656IIF6_SALE2</name>
<evidence type="ECO:0008006" key="3">
    <source>
        <dbReference type="Google" id="ProtNLM"/>
    </source>
</evidence>
<organism evidence="1 2">
    <name type="scientific">Salmonella enteritidis (strain 2009K0958)</name>
    <dbReference type="NCBI Taxonomy" id="1192586"/>
    <lineage>
        <taxon>Bacteria</taxon>
        <taxon>Pseudomonadati</taxon>
        <taxon>Pseudomonadota</taxon>
        <taxon>Gammaproteobacteria</taxon>
        <taxon>Enterobacterales</taxon>
        <taxon>Enterobacteriaceae</taxon>
        <taxon>Salmonella</taxon>
    </lineage>
</organism>
<dbReference type="Proteomes" id="UP000014535">
    <property type="component" value="Unassembled WGS sequence"/>
</dbReference>
<comment type="caution">
    <text evidence="1">The sequence shown here is derived from an EMBL/GenBank/DDBJ whole genome shotgun (WGS) entry which is preliminary data.</text>
</comment>
<evidence type="ECO:0000313" key="2">
    <source>
        <dbReference type="Proteomes" id="UP000014535"/>
    </source>
</evidence>
<reference evidence="1 2" key="1">
    <citation type="submission" date="2013-04" db="EMBL/GenBank/DDBJ databases">
        <authorList>
            <person name="McClelland M."/>
            <person name="Porwollik S."/>
            <person name="Desai P."/>
            <person name="Cheng P."/>
            <person name="Wollam A."/>
            <person name="Pepin K."/>
            <person name="Palsikar V.B."/>
            <person name="Fulton L."/>
            <person name="Fulton R."/>
            <person name="Delehaunty K."/>
            <person name="Fronick C."/>
            <person name="Godfrey J."/>
            <person name="Waligorski J."/>
            <person name="Appelbaum E."/>
            <person name="Tomlinson C."/>
            <person name="Warren W."/>
            <person name="Sodergren E."/>
            <person name="Weinstock G."/>
            <person name="Wilson R.K."/>
        </authorList>
    </citation>
    <scope>NUCLEOTIDE SEQUENCE [LARGE SCALE GENOMIC DNA]</scope>
    <source>
        <strain evidence="1 2">2009K0958</strain>
    </source>
</reference>
<protein>
    <recommendedName>
        <fullName evidence="3">SPI-2 type III secretion system effector kinase SteC</fullName>
    </recommendedName>
</protein>
<sequence length="469" mass="53750">MCIIINFQRMRHMPFTFHIGNHSCQISERYLRDIIDNKREHVFSTCEKFIDFFRNIFTRRSLISDYREIYNLLCQKKEHPDIKGPFSPGPFSKRDEDCTRWRPLLGYIKLIDASRPETIDKYTVEVLAHQENMLLLQMFYDGVLVTETECSERCVDFLKETMFNYNNGEITLAALGNDNLPPSEAGSNGIYEAFEQRLIGFLTTPATASGDESGAIDQTDASQPAAIEAFINSPEFQKNIRMRDIEKNKIGSGSYGTVYRLHDDFVVKIPINERGIKVDVNSQEHRNCHPERVSKYLNMANGDKNFSRSAIMNINGKDVTVLVSKYIQGQEFDVEDEDNYRMAEALLKSRGVYMHDINILGNILVKEGVLFFVDGDQIVLSQESRQQRSVSLATRQLEEQIKAHHMIKLKRAETEGNTEDVEYYKSLITDLDALIGEEEQTPAPGRRFKLAAPEEGTLVAKVLKDELKK</sequence>
<evidence type="ECO:0000313" key="1">
    <source>
        <dbReference type="EMBL" id="EPI68501.1"/>
    </source>
</evidence>
<gene>
    <name evidence="1" type="ORF">A673_02785</name>
</gene>
<dbReference type="EMBL" id="ATFT01000054">
    <property type="protein sequence ID" value="EPI68501.1"/>
    <property type="molecule type" value="Genomic_DNA"/>
</dbReference>
<dbReference type="AlphaFoldDB" id="A0A656IIF6"/>